<feature type="domain" description="Tyrosine-protein kinase G-rich" evidence="9">
    <location>
        <begin position="159"/>
        <end position="201"/>
    </location>
</feature>
<evidence type="ECO:0000256" key="1">
    <source>
        <dbReference type="ARBA" id="ARBA00004651"/>
    </source>
</evidence>
<accession>A0A401UJL6</accession>
<evidence type="ECO:0000256" key="2">
    <source>
        <dbReference type="ARBA" id="ARBA00006683"/>
    </source>
</evidence>
<dbReference type="InterPro" id="IPR050445">
    <property type="entry name" value="Bact_polysacc_biosynth/exp"/>
</dbReference>
<proteinExistence type="inferred from homology"/>
<evidence type="ECO:0000259" key="8">
    <source>
        <dbReference type="Pfam" id="PF02706"/>
    </source>
</evidence>
<protein>
    <submittedName>
        <fullName evidence="10">Capsular polysaccharide biosynthesis protein</fullName>
    </submittedName>
</protein>
<keyword evidence="6 7" id="KW-0472">Membrane</keyword>
<feature type="domain" description="Polysaccharide chain length determinant N-terminal" evidence="8">
    <location>
        <begin position="10"/>
        <end position="101"/>
    </location>
</feature>
<keyword evidence="3" id="KW-1003">Cell membrane</keyword>
<evidence type="ECO:0000256" key="6">
    <source>
        <dbReference type="ARBA" id="ARBA00023136"/>
    </source>
</evidence>
<dbReference type="Pfam" id="PF02706">
    <property type="entry name" value="Wzz"/>
    <property type="match status" value="1"/>
</dbReference>
<dbReference type="RefSeq" id="WP_124999455.1">
    <property type="nucleotide sequence ID" value="NZ_BHYK01000006.1"/>
</dbReference>
<dbReference type="EMBL" id="BHYK01000006">
    <property type="protein sequence ID" value="GCD09744.1"/>
    <property type="molecule type" value="Genomic_DNA"/>
</dbReference>
<feature type="transmembrane region" description="Helical" evidence="7">
    <location>
        <begin position="24"/>
        <end position="46"/>
    </location>
</feature>
<dbReference type="AlphaFoldDB" id="A0A401UJL6"/>
<evidence type="ECO:0000256" key="5">
    <source>
        <dbReference type="ARBA" id="ARBA00022989"/>
    </source>
</evidence>
<dbReference type="GO" id="GO:0005886">
    <property type="term" value="C:plasma membrane"/>
    <property type="evidence" value="ECO:0007669"/>
    <property type="project" value="UniProtKB-SubCell"/>
</dbReference>
<dbReference type="InterPro" id="IPR032807">
    <property type="entry name" value="GNVR"/>
</dbReference>
<dbReference type="OrthoDB" id="2360475at2"/>
<feature type="transmembrane region" description="Helical" evidence="7">
    <location>
        <begin position="182"/>
        <end position="202"/>
    </location>
</feature>
<evidence type="ECO:0000259" key="9">
    <source>
        <dbReference type="Pfam" id="PF13807"/>
    </source>
</evidence>
<keyword evidence="4 7" id="KW-0812">Transmembrane</keyword>
<organism evidence="10 11">
    <name type="scientific">Clostridium tagluense</name>
    <dbReference type="NCBI Taxonomy" id="360422"/>
    <lineage>
        <taxon>Bacteria</taxon>
        <taxon>Bacillati</taxon>
        <taxon>Bacillota</taxon>
        <taxon>Clostridia</taxon>
        <taxon>Eubacteriales</taxon>
        <taxon>Clostridiaceae</taxon>
        <taxon>Clostridium</taxon>
    </lineage>
</organism>
<sequence length="235" mass="25831">MNEEMNGETNISLEDYLIIIKEKLWLIVSITLMAVIIAGIASFFVIKPTYQASTSIIVGKPQETASGAAQLNSDVMMYQNLLKTYTEIAKSDLVSQGALDKLHSNLELEQIKKSITVTPQTGTQILIITAKGKKPEEVFNVINAISTSFIESSKKVYPTGGDIQVMDKAIMPKNPISPNKKLNLAIAFFLGLMVSLGIVFLLDYMDSTVKTESDVEKYLGLPVLGVIPRMIVEKK</sequence>
<evidence type="ECO:0000313" key="10">
    <source>
        <dbReference type="EMBL" id="GCD09744.1"/>
    </source>
</evidence>
<name>A0A401UJL6_9CLOT</name>
<comment type="caution">
    <text evidence="10">The sequence shown here is derived from an EMBL/GenBank/DDBJ whole genome shotgun (WGS) entry which is preliminary data.</text>
</comment>
<gene>
    <name evidence="10" type="ORF">Ctaglu_13670</name>
</gene>
<evidence type="ECO:0000256" key="4">
    <source>
        <dbReference type="ARBA" id="ARBA00022692"/>
    </source>
</evidence>
<reference evidence="10 11" key="1">
    <citation type="submission" date="2018-11" db="EMBL/GenBank/DDBJ databases">
        <title>Genome sequencing and assembly of Clostridium tagluense strain A121.</title>
        <authorList>
            <person name="Murakami T."/>
            <person name="Segawa T."/>
            <person name="Shcherbakova V.A."/>
            <person name="Mori H."/>
            <person name="Yoshimura Y."/>
        </authorList>
    </citation>
    <scope>NUCLEOTIDE SEQUENCE [LARGE SCALE GENOMIC DNA]</scope>
    <source>
        <strain evidence="10 11">A121</strain>
    </source>
</reference>
<comment type="subcellular location">
    <subcellularLocation>
        <location evidence="1">Cell membrane</location>
        <topology evidence="1">Multi-pass membrane protein</topology>
    </subcellularLocation>
</comment>
<dbReference type="Pfam" id="PF13807">
    <property type="entry name" value="GNVR"/>
    <property type="match status" value="1"/>
</dbReference>
<dbReference type="InterPro" id="IPR003856">
    <property type="entry name" value="LPS_length_determ_N"/>
</dbReference>
<dbReference type="PANTHER" id="PTHR32309">
    <property type="entry name" value="TYROSINE-PROTEIN KINASE"/>
    <property type="match status" value="1"/>
</dbReference>
<evidence type="ECO:0000256" key="7">
    <source>
        <dbReference type="SAM" id="Phobius"/>
    </source>
</evidence>
<dbReference type="PANTHER" id="PTHR32309:SF13">
    <property type="entry name" value="FERRIC ENTEROBACTIN TRANSPORT PROTEIN FEPE"/>
    <property type="match status" value="1"/>
</dbReference>
<keyword evidence="11" id="KW-1185">Reference proteome</keyword>
<dbReference type="GO" id="GO:0004713">
    <property type="term" value="F:protein tyrosine kinase activity"/>
    <property type="evidence" value="ECO:0007669"/>
    <property type="project" value="TreeGrafter"/>
</dbReference>
<keyword evidence="5 7" id="KW-1133">Transmembrane helix</keyword>
<evidence type="ECO:0000256" key="3">
    <source>
        <dbReference type="ARBA" id="ARBA00022475"/>
    </source>
</evidence>
<dbReference type="Proteomes" id="UP000287872">
    <property type="component" value="Unassembled WGS sequence"/>
</dbReference>
<evidence type="ECO:0000313" key="11">
    <source>
        <dbReference type="Proteomes" id="UP000287872"/>
    </source>
</evidence>
<comment type="similarity">
    <text evidence="2">Belongs to the CpsC/CapA family.</text>
</comment>